<name>A0A1H7QZ90_9BACT</name>
<evidence type="ECO:0000259" key="12">
    <source>
        <dbReference type="PROSITE" id="PS50123"/>
    </source>
</evidence>
<protein>
    <recommendedName>
        <fullName evidence="2">histidine kinase</fullName>
        <ecNumber evidence="2">2.7.13.3</ecNumber>
    </recommendedName>
</protein>
<dbReference type="SMART" id="SM00388">
    <property type="entry name" value="HisKA"/>
    <property type="match status" value="1"/>
</dbReference>
<dbReference type="PROSITE" id="PS50123">
    <property type="entry name" value="CHER"/>
    <property type="match status" value="1"/>
</dbReference>
<dbReference type="PROSITE" id="PS50109">
    <property type="entry name" value="HIS_KIN"/>
    <property type="match status" value="1"/>
</dbReference>
<dbReference type="Pfam" id="PF13188">
    <property type="entry name" value="PAS_8"/>
    <property type="match status" value="1"/>
</dbReference>
<dbReference type="InterPro" id="IPR005467">
    <property type="entry name" value="His_kinase_dom"/>
</dbReference>
<dbReference type="Gene3D" id="3.40.50.150">
    <property type="entry name" value="Vaccinia Virus protein VP39"/>
    <property type="match status" value="1"/>
</dbReference>
<sequence length="1681" mass="190106">MKSSNPDSDNLLAGRPGKDDFLIVGLGASSGGVQALKEFFEHVPASTGMAYVVILHLSPDHDSKLSELLQQVSRIPVIKVTEKTRVEPDHVYVVPPNQHLTMMDEHILVSVNMEVEDRRAPVDIFFRTLASSHGPRAVCVILSGTGANGSMGLKRIKENGGAAFVQNPREAEFNEMPRNAIATDLVDDVMPVAAIPEKIIAYKESLDTVRIPIDTEKRPEAQQHALREIFAQLRTRTGHDFSNYKRPTLLRRIERRINIRNLPDLPSYADYIQLNPEETVALLKDLLISVTNFFRDRKAFDAIERDILPKIIEGKQPEDQLRIWVAGCATGEEAYSLAMLCAEKALGTANMPKVQIFATDIDEAAIAQAREGIYTINDAADVPPERLRRFFVKEGDGYRVRREIREMILFASHNFIKDPPFSHLDLISCRNVLIYLNHSAQERVMETFHFALRPGGFLFLGSSESATGASDLYNIFSREHHIFQSRHLKLHAYPVPESVPSFQFKQPDMPNSTIERAQGNMERITVSELHQRLLEQYAPPSVVVNEEYDIVHLSERAGRYLQITGGEPSQNLLKLIKPELRLELRSAFYQSMQRKMPVEARGLKVTVEERTETINIHVRPVLREDDKARGYILVVFERTADEEAKKEVVLTTDEPIARQLEEELMRVKAQLRASVEQHEFHAEELKASNEELQAMNEELRSAAEELETSKEELQSINEELRTVNQELKVRIEETTLANNNLQNLIKSADIGTIFLDRSLRIALFTPPIRSIFNLIPNDIGRPLSDITHRLSYNNLMADAEYVLDKLLPVEHEIRNADGRLFMMRLLPYRTSEDLINGVVITFFEITERKHAEEALRKSEERYRSLFNSINEAFALCEIIKDANGNTINYHMLEANPAFKKMTGLKQGLDQGQTAWKTVMPGLQQRWLEACAAVAATGEPVYIENYVTAVNRWFEIRFSRIGGPGSVLVAIVINDSTERKRTEANVAFLADIGADFINLTSPEEIMNSIGEKMYQRFGLSRINFSYINEASDLVINIYDKHEPALPGILGNQQLSDFVNDEYGDFLKTSKVYAINDINASRYTAGKAAAFKTLGAEAQLVAPFVSGGKWLFMITLQKSEPYIWRPDEQELLQDLAPRIYLCIERARAGEALRKSESTLATELANMQRLHQVSSQMIVEDKSDLLYQHILDTALAIMQADTGCIQLYIPEKEQLHLLTHKGFDDDTAARWQSVAPDAVHIFGQALAKKERVIIPDINAITSQLGKEEQEAYRHLGARAMQSTPLVTRNGDLVGMISNCWEAPYTPTEKALHILDVLARQAADLMERKFSEQALRDSEERFRAIVSQTTAGICRTTIDGILLFTNQTFLEMLGYDEPEIIGKAIWDLTDEDQETSRQSLRWLMADGKPFETEKRLRRKNGSILWASISVAPMRDHTGMHSSTVAVVLDITRRRALEKQKEDFIGIASHELKTPITSIKAYTEILQEIFQEAQDEQSVELMKKLDVQINHLTDLINMLLDTTKIAEGKLALTPQQFDLNELIAERVEDLQRVSKKHRLILRQEKLQPITADREHINQVLTNLLSNAIKYSPKGGDVIITTAEADGQVSISIQDFGIGIPEILKEKVFDRFFRVQNMQQQTFPGMGLGLYITAGIIKRHGGTIAVESEEGKGTVFTVTLPYKSNII</sequence>
<dbReference type="Pfam" id="PF13185">
    <property type="entry name" value="GAF_2"/>
    <property type="match status" value="1"/>
</dbReference>
<evidence type="ECO:0000259" key="9">
    <source>
        <dbReference type="PROSITE" id="PS50112"/>
    </source>
</evidence>
<dbReference type="CDD" id="cd02440">
    <property type="entry name" value="AdoMet_MTases"/>
    <property type="match status" value="1"/>
</dbReference>
<dbReference type="SUPFAM" id="SSF52738">
    <property type="entry name" value="Methylesterase CheB, C-terminal domain"/>
    <property type="match status" value="1"/>
</dbReference>
<dbReference type="Gene3D" id="3.40.50.180">
    <property type="entry name" value="Methylesterase CheB, C-terminal domain"/>
    <property type="match status" value="1"/>
</dbReference>
<dbReference type="InterPro" id="IPR035909">
    <property type="entry name" value="CheB_C"/>
</dbReference>
<dbReference type="PROSITE" id="PS50112">
    <property type="entry name" value="PAS"/>
    <property type="match status" value="1"/>
</dbReference>
<dbReference type="PRINTS" id="PR00996">
    <property type="entry name" value="CHERMTFRASE"/>
</dbReference>
<dbReference type="Pfam" id="PF01339">
    <property type="entry name" value="CheB_methylest"/>
    <property type="match status" value="1"/>
</dbReference>
<evidence type="ECO:0000313" key="13">
    <source>
        <dbReference type="EMBL" id="SEL53306.1"/>
    </source>
</evidence>
<dbReference type="GO" id="GO:0000155">
    <property type="term" value="F:phosphorelay sensor kinase activity"/>
    <property type="evidence" value="ECO:0007669"/>
    <property type="project" value="InterPro"/>
</dbReference>
<dbReference type="CDD" id="cd00075">
    <property type="entry name" value="HATPase"/>
    <property type="match status" value="1"/>
</dbReference>
<dbReference type="InterPro" id="IPR001610">
    <property type="entry name" value="PAC"/>
</dbReference>
<dbReference type="InterPro" id="IPR000700">
    <property type="entry name" value="PAS-assoc_C"/>
</dbReference>
<dbReference type="PROSITE" id="PS50122">
    <property type="entry name" value="CHEB"/>
    <property type="match status" value="1"/>
</dbReference>
<dbReference type="GO" id="GO:0006935">
    <property type="term" value="P:chemotaxis"/>
    <property type="evidence" value="ECO:0007669"/>
    <property type="project" value="InterPro"/>
</dbReference>
<dbReference type="SUPFAM" id="SSF47757">
    <property type="entry name" value="Chemotaxis receptor methyltransferase CheR, N-terminal domain"/>
    <property type="match status" value="1"/>
</dbReference>
<dbReference type="SUPFAM" id="SSF55781">
    <property type="entry name" value="GAF domain-like"/>
    <property type="match status" value="2"/>
</dbReference>
<dbReference type="SUPFAM" id="SSF55785">
    <property type="entry name" value="PYP-like sensor domain (PAS domain)"/>
    <property type="match status" value="3"/>
</dbReference>
<dbReference type="NCBIfam" id="TIGR00229">
    <property type="entry name" value="sensory_box"/>
    <property type="match status" value="2"/>
</dbReference>
<dbReference type="InterPro" id="IPR000673">
    <property type="entry name" value="Sig_transdc_resp-reg_Me-estase"/>
</dbReference>
<dbReference type="InterPro" id="IPR003594">
    <property type="entry name" value="HATPase_dom"/>
</dbReference>
<accession>A0A1H7QZ90</accession>
<dbReference type="EC" id="2.7.13.3" evidence="2"/>
<dbReference type="FunFam" id="3.30.565.10:FF:000006">
    <property type="entry name" value="Sensor histidine kinase WalK"/>
    <property type="match status" value="1"/>
</dbReference>
<dbReference type="Proteomes" id="UP000198984">
    <property type="component" value="Unassembled WGS sequence"/>
</dbReference>
<keyword evidence="14" id="KW-1185">Reference proteome</keyword>
<evidence type="ECO:0000259" key="8">
    <source>
        <dbReference type="PROSITE" id="PS50109"/>
    </source>
</evidence>
<evidence type="ECO:0000256" key="1">
    <source>
        <dbReference type="ARBA" id="ARBA00000085"/>
    </source>
</evidence>
<dbReference type="Gene3D" id="3.30.450.40">
    <property type="match status" value="2"/>
</dbReference>
<dbReference type="GO" id="GO:0008984">
    <property type="term" value="F:protein-glutamate methylesterase activity"/>
    <property type="evidence" value="ECO:0007669"/>
    <property type="project" value="InterPro"/>
</dbReference>
<evidence type="ECO:0000259" key="10">
    <source>
        <dbReference type="PROSITE" id="PS50113"/>
    </source>
</evidence>
<dbReference type="SMART" id="SM00091">
    <property type="entry name" value="PAS"/>
    <property type="match status" value="4"/>
</dbReference>
<evidence type="ECO:0000256" key="2">
    <source>
        <dbReference type="ARBA" id="ARBA00012438"/>
    </source>
</evidence>
<dbReference type="GO" id="GO:0005737">
    <property type="term" value="C:cytoplasm"/>
    <property type="evidence" value="ECO:0007669"/>
    <property type="project" value="InterPro"/>
</dbReference>
<dbReference type="Pfam" id="PF13426">
    <property type="entry name" value="PAS_9"/>
    <property type="match status" value="1"/>
</dbReference>
<dbReference type="GO" id="GO:0008757">
    <property type="term" value="F:S-adenosylmethionine-dependent methyltransferase activity"/>
    <property type="evidence" value="ECO:0007669"/>
    <property type="project" value="InterPro"/>
</dbReference>
<evidence type="ECO:0000256" key="7">
    <source>
        <dbReference type="SAM" id="Coils"/>
    </source>
</evidence>
<evidence type="ECO:0000256" key="4">
    <source>
        <dbReference type="ARBA" id="ARBA00022679"/>
    </source>
</evidence>
<dbReference type="Pfam" id="PF13596">
    <property type="entry name" value="PAS_10"/>
    <property type="match status" value="1"/>
</dbReference>
<organism evidence="13 14">
    <name type="scientific">Chitinophaga rupis</name>
    <dbReference type="NCBI Taxonomy" id="573321"/>
    <lineage>
        <taxon>Bacteria</taxon>
        <taxon>Pseudomonadati</taxon>
        <taxon>Bacteroidota</taxon>
        <taxon>Chitinophagia</taxon>
        <taxon>Chitinophagales</taxon>
        <taxon>Chitinophagaceae</taxon>
        <taxon>Chitinophaga</taxon>
    </lineage>
</organism>
<dbReference type="GO" id="GO:0000156">
    <property type="term" value="F:phosphorelay response regulator activity"/>
    <property type="evidence" value="ECO:0007669"/>
    <property type="project" value="InterPro"/>
</dbReference>
<dbReference type="PANTHER" id="PTHR24422">
    <property type="entry name" value="CHEMOTAXIS PROTEIN METHYLTRANSFERASE"/>
    <property type="match status" value="1"/>
</dbReference>
<keyword evidence="3" id="KW-0597">Phosphoprotein</keyword>
<dbReference type="SUPFAM" id="SSF47384">
    <property type="entry name" value="Homodimeric domain of signal transducing histidine kinase"/>
    <property type="match status" value="1"/>
</dbReference>
<comment type="caution">
    <text evidence="6">Lacks conserved residue(s) required for the propagation of feature annotation.</text>
</comment>
<dbReference type="CDD" id="cd00082">
    <property type="entry name" value="HisKA"/>
    <property type="match status" value="1"/>
</dbReference>
<dbReference type="CDD" id="cd16434">
    <property type="entry name" value="CheB-CheR_fusion"/>
    <property type="match status" value="1"/>
</dbReference>
<feature type="domain" description="PAC" evidence="10">
    <location>
        <begin position="1406"/>
        <end position="1458"/>
    </location>
</feature>
<dbReference type="SUPFAM" id="SSF55874">
    <property type="entry name" value="ATPase domain of HSP90 chaperone/DNA topoisomerase II/histidine kinase"/>
    <property type="match status" value="1"/>
</dbReference>
<dbReference type="InterPro" id="IPR035965">
    <property type="entry name" value="PAS-like_dom_sf"/>
</dbReference>
<dbReference type="Gene3D" id="1.10.287.130">
    <property type="match status" value="1"/>
</dbReference>
<dbReference type="InterPro" id="IPR022642">
    <property type="entry name" value="CheR_C"/>
</dbReference>
<dbReference type="SMART" id="SM00086">
    <property type="entry name" value="PAC"/>
    <property type="match status" value="2"/>
</dbReference>
<evidence type="ECO:0000259" key="11">
    <source>
        <dbReference type="PROSITE" id="PS50122"/>
    </source>
</evidence>
<evidence type="ECO:0000313" key="14">
    <source>
        <dbReference type="Proteomes" id="UP000198984"/>
    </source>
</evidence>
<dbReference type="InterPro" id="IPR029016">
    <property type="entry name" value="GAF-like_dom_sf"/>
</dbReference>
<dbReference type="InterPro" id="IPR050903">
    <property type="entry name" value="Bact_Chemotaxis_MeTrfase"/>
</dbReference>
<dbReference type="PROSITE" id="PS50113">
    <property type="entry name" value="PAC"/>
    <property type="match status" value="2"/>
</dbReference>
<evidence type="ECO:0000256" key="5">
    <source>
        <dbReference type="ARBA" id="ARBA00022777"/>
    </source>
</evidence>
<dbReference type="EMBL" id="FOBB01000002">
    <property type="protein sequence ID" value="SEL53306.1"/>
    <property type="molecule type" value="Genomic_DNA"/>
</dbReference>
<dbReference type="SMART" id="SM00387">
    <property type="entry name" value="HATPase_c"/>
    <property type="match status" value="1"/>
</dbReference>
<gene>
    <name evidence="13" type="ORF">SAMN04488505_102484</name>
</gene>
<dbReference type="CDD" id="cd00130">
    <property type="entry name" value="PAS"/>
    <property type="match status" value="3"/>
</dbReference>
<dbReference type="Pfam" id="PF01739">
    <property type="entry name" value="CheR"/>
    <property type="match status" value="1"/>
</dbReference>
<feature type="domain" description="PAS" evidence="9">
    <location>
        <begin position="1334"/>
        <end position="1403"/>
    </location>
</feature>
<dbReference type="Gene3D" id="3.30.450.20">
    <property type="entry name" value="PAS domain"/>
    <property type="match status" value="3"/>
</dbReference>
<dbReference type="RefSeq" id="WP_089909849.1">
    <property type="nucleotide sequence ID" value="NZ_FOBB01000002.1"/>
</dbReference>
<feature type="domain" description="CheB-type methylesterase" evidence="11">
    <location>
        <begin position="16"/>
        <end position="206"/>
    </location>
</feature>
<feature type="domain" description="Histidine kinase" evidence="8">
    <location>
        <begin position="1462"/>
        <end position="1678"/>
    </location>
</feature>
<feature type="domain" description="PAC" evidence="10">
    <location>
        <begin position="807"/>
        <end position="857"/>
    </location>
</feature>
<dbReference type="InterPro" id="IPR022641">
    <property type="entry name" value="CheR_N"/>
</dbReference>
<dbReference type="Pfam" id="PF02518">
    <property type="entry name" value="HATPase_c"/>
    <property type="match status" value="1"/>
</dbReference>
<keyword evidence="5" id="KW-0418">Kinase</keyword>
<dbReference type="SUPFAM" id="SSF53335">
    <property type="entry name" value="S-adenosyl-L-methionine-dependent methyltransferases"/>
    <property type="match status" value="1"/>
</dbReference>
<dbReference type="Pfam" id="PF00512">
    <property type="entry name" value="HisKA"/>
    <property type="match status" value="1"/>
</dbReference>
<dbReference type="InterPro" id="IPR000014">
    <property type="entry name" value="PAS"/>
</dbReference>
<proteinExistence type="predicted"/>
<dbReference type="InterPro" id="IPR029063">
    <property type="entry name" value="SAM-dependent_MTases_sf"/>
</dbReference>
<evidence type="ECO:0000256" key="3">
    <source>
        <dbReference type="ARBA" id="ARBA00022553"/>
    </source>
</evidence>
<dbReference type="InterPro" id="IPR003661">
    <property type="entry name" value="HisK_dim/P_dom"/>
</dbReference>
<reference evidence="13 14" key="1">
    <citation type="submission" date="2016-10" db="EMBL/GenBank/DDBJ databases">
        <authorList>
            <person name="de Groot N.N."/>
        </authorList>
    </citation>
    <scope>NUCLEOTIDE SEQUENCE [LARGE SCALE GENOMIC DNA]</scope>
    <source>
        <strain evidence="13 14">DSM 21039</strain>
    </source>
</reference>
<keyword evidence="7" id="KW-0175">Coiled coil</keyword>
<feature type="coiled-coil region" evidence="7">
    <location>
        <begin position="657"/>
        <end position="744"/>
    </location>
</feature>
<evidence type="ECO:0000256" key="6">
    <source>
        <dbReference type="PROSITE-ProRule" id="PRU00050"/>
    </source>
</evidence>
<dbReference type="Gene3D" id="3.30.565.10">
    <property type="entry name" value="Histidine kinase-like ATPase, C-terminal domain"/>
    <property type="match status" value="1"/>
</dbReference>
<dbReference type="InterPro" id="IPR000780">
    <property type="entry name" value="CheR_MeTrfase"/>
</dbReference>
<feature type="domain" description="CheR-type methyltransferase" evidence="12">
    <location>
        <begin position="214"/>
        <end position="477"/>
    </location>
</feature>
<dbReference type="OrthoDB" id="9816309at2"/>
<dbReference type="InterPro" id="IPR036890">
    <property type="entry name" value="HATPase_C_sf"/>
</dbReference>
<comment type="catalytic activity">
    <reaction evidence="1">
        <text>ATP + protein L-histidine = ADP + protein N-phospho-L-histidine.</text>
        <dbReference type="EC" id="2.7.13.3"/>
    </reaction>
</comment>
<dbReference type="PANTHER" id="PTHR24422:SF27">
    <property type="entry name" value="PROTEIN-GLUTAMATE O-METHYLTRANSFERASE"/>
    <property type="match status" value="1"/>
</dbReference>
<dbReference type="SMART" id="SM00138">
    <property type="entry name" value="MeTrc"/>
    <property type="match status" value="1"/>
</dbReference>
<keyword evidence="4" id="KW-0808">Transferase</keyword>
<dbReference type="Pfam" id="PF03705">
    <property type="entry name" value="CheR_N"/>
    <property type="match status" value="1"/>
</dbReference>
<dbReference type="InterPro" id="IPR036097">
    <property type="entry name" value="HisK_dim/P_sf"/>
</dbReference>
<dbReference type="STRING" id="573321.SAMN04488505_102484"/>
<dbReference type="InterPro" id="IPR003018">
    <property type="entry name" value="GAF"/>
</dbReference>